<dbReference type="EMBL" id="JBDIMF010000005">
    <property type="protein sequence ID" value="MEN2787108.1"/>
    <property type="molecule type" value="Genomic_DNA"/>
</dbReference>
<accession>A0ABU9XU91</accession>
<feature type="compositionally biased region" description="Basic and acidic residues" evidence="1">
    <location>
        <begin position="1"/>
        <end position="14"/>
    </location>
</feature>
<dbReference type="Proteomes" id="UP001404104">
    <property type="component" value="Unassembled WGS sequence"/>
</dbReference>
<feature type="region of interest" description="Disordered" evidence="1">
    <location>
        <begin position="1"/>
        <end position="22"/>
    </location>
</feature>
<evidence type="ECO:0000313" key="3">
    <source>
        <dbReference type="Proteomes" id="UP001404104"/>
    </source>
</evidence>
<evidence type="ECO:0000313" key="2">
    <source>
        <dbReference type="EMBL" id="MEN2787108.1"/>
    </source>
</evidence>
<evidence type="ECO:0008006" key="4">
    <source>
        <dbReference type="Google" id="ProtNLM"/>
    </source>
</evidence>
<reference evidence="2 3" key="1">
    <citation type="submission" date="2024-05" db="EMBL/GenBank/DDBJ databases">
        <authorList>
            <person name="Liu Q."/>
            <person name="Xin Y.-H."/>
        </authorList>
    </citation>
    <scope>NUCLEOTIDE SEQUENCE [LARGE SCALE GENOMIC DNA]</scope>
    <source>
        <strain evidence="2 3">CGMCC 1.15349</strain>
    </source>
</reference>
<keyword evidence="3" id="KW-1185">Reference proteome</keyword>
<dbReference type="RefSeq" id="WP_345865212.1">
    <property type="nucleotide sequence ID" value="NZ_JBDIMF010000005.1"/>
</dbReference>
<gene>
    <name evidence="2" type="ORF">ABC969_11840</name>
</gene>
<name>A0ABU9XU91_9SPHN</name>
<comment type="caution">
    <text evidence="2">The sequence shown here is derived from an EMBL/GenBank/DDBJ whole genome shotgun (WGS) entry which is preliminary data.</text>
</comment>
<protein>
    <recommendedName>
        <fullName evidence="4">Helix-turn-helix domain-containing protein</fullName>
    </recommendedName>
</protein>
<evidence type="ECO:0000256" key="1">
    <source>
        <dbReference type="SAM" id="MobiDB-lite"/>
    </source>
</evidence>
<organism evidence="2 3">
    <name type="scientific">Sphingomonas qilianensis</name>
    <dbReference type="NCBI Taxonomy" id="1736690"/>
    <lineage>
        <taxon>Bacteria</taxon>
        <taxon>Pseudomonadati</taxon>
        <taxon>Pseudomonadota</taxon>
        <taxon>Alphaproteobacteria</taxon>
        <taxon>Sphingomonadales</taxon>
        <taxon>Sphingomonadaceae</taxon>
        <taxon>Sphingomonas</taxon>
    </lineage>
</organism>
<proteinExistence type="predicted"/>
<sequence length="202" mass="22227">MFDDDALQRADPRDLPGYTPVALQPRRDGWTAERQRTFLTALAETGSISLACTEAGISARSAYRLRARPEATAFADAWEQALKLATIRLVTIAYERAARGTVHEVWKNGQLVGETRTPSDKLLIFLLSRLLCNGAPNMLARPNGAVVDRAAEAFPATLDRLVDSEAPLVPIEYRDYHPTAPDRDLAPAIAPGDRDEDWCARA</sequence>